<comment type="caution">
    <text evidence="1">The sequence shown here is derived from an EMBL/GenBank/DDBJ whole genome shotgun (WGS) entry which is preliminary data.</text>
</comment>
<evidence type="ECO:0000313" key="1">
    <source>
        <dbReference type="EMBL" id="CAG8786876.1"/>
    </source>
</evidence>
<organism evidence="1 2">
    <name type="scientific">Gigaspora margarita</name>
    <dbReference type="NCBI Taxonomy" id="4874"/>
    <lineage>
        <taxon>Eukaryota</taxon>
        <taxon>Fungi</taxon>
        <taxon>Fungi incertae sedis</taxon>
        <taxon>Mucoromycota</taxon>
        <taxon>Glomeromycotina</taxon>
        <taxon>Glomeromycetes</taxon>
        <taxon>Diversisporales</taxon>
        <taxon>Gigasporaceae</taxon>
        <taxon>Gigaspora</taxon>
    </lineage>
</organism>
<sequence length="49" mass="5664">MTSAMVAKSKRRLEYEIGEYVKIPIPKIDRSGEIEPLVVKEFPELENTQ</sequence>
<keyword evidence="2" id="KW-1185">Reference proteome</keyword>
<protein>
    <submittedName>
        <fullName evidence="1">13656_t:CDS:1</fullName>
    </submittedName>
</protein>
<reference evidence="1 2" key="1">
    <citation type="submission" date="2021-06" db="EMBL/GenBank/DDBJ databases">
        <authorList>
            <person name="Kallberg Y."/>
            <person name="Tangrot J."/>
            <person name="Rosling A."/>
        </authorList>
    </citation>
    <scope>NUCLEOTIDE SEQUENCE [LARGE SCALE GENOMIC DNA]</scope>
    <source>
        <strain evidence="1 2">120-4 pot B 10/14</strain>
    </source>
</reference>
<name>A0ABN7VML5_GIGMA</name>
<accession>A0ABN7VML5</accession>
<gene>
    <name evidence="1" type="ORF">GMARGA_LOCUS20587</name>
</gene>
<proteinExistence type="predicted"/>
<dbReference type="Proteomes" id="UP000789901">
    <property type="component" value="Unassembled WGS sequence"/>
</dbReference>
<dbReference type="EMBL" id="CAJVQB010018199">
    <property type="protein sequence ID" value="CAG8786876.1"/>
    <property type="molecule type" value="Genomic_DNA"/>
</dbReference>
<evidence type="ECO:0000313" key="2">
    <source>
        <dbReference type="Proteomes" id="UP000789901"/>
    </source>
</evidence>